<gene>
    <name evidence="2" type="ORF">Daesc_004611</name>
</gene>
<comment type="caution">
    <text evidence="2">The sequence shown here is derived from an EMBL/GenBank/DDBJ whole genome shotgun (WGS) entry which is preliminary data.</text>
</comment>
<keyword evidence="3" id="KW-1185">Reference proteome</keyword>
<dbReference type="Proteomes" id="UP001369815">
    <property type="component" value="Unassembled WGS sequence"/>
</dbReference>
<sequence length="76" mass="8932">MKPDRIPQDVKPDIISIDSHRFRINYDVPQQITDRLYDLFERDDIKYEDIPDDLKEYEVHDPPENKTEAAGSSGAR</sequence>
<accession>A0AAX6MQ67</accession>
<feature type="region of interest" description="Disordered" evidence="1">
    <location>
        <begin position="53"/>
        <end position="76"/>
    </location>
</feature>
<dbReference type="EMBL" id="JBANMG010000004">
    <property type="protein sequence ID" value="KAK6954644.1"/>
    <property type="molecule type" value="Genomic_DNA"/>
</dbReference>
<protein>
    <submittedName>
        <fullName evidence="2">Uncharacterized protein</fullName>
    </submittedName>
</protein>
<name>A0AAX6MQ67_9PEZI</name>
<evidence type="ECO:0000256" key="1">
    <source>
        <dbReference type="SAM" id="MobiDB-lite"/>
    </source>
</evidence>
<reference evidence="2 3" key="1">
    <citation type="journal article" date="2024" name="Front Chem Biol">
        <title>Unveiling the potential of Daldinia eschscholtzii MFLUCC 19-0629 through bioactivity and bioinformatics studies for enhanced sustainable agriculture production.</title>
        <authorList>
            <person name="Brooks S."/>
            <person name="Weaver J.A."/>
            <person name="Klomchit A."/>
            <person name="Alharthi S.A."/>
            <person name="Onlamun T."/>
            <person name="Nurani R."/>
            <person name="Vong T.K."/>
            <person name="Alberti F."/>
            <person name="Greco C."/>
        </authorList>
    </citation>
    <scope>NUCLEOTIDE SEQUENCE [LARGE SCALE GENOMIC DNA]</scope>
    <source>
        <strain evidence="2">MFLUCC 19-0629</strain>
    </source>
</reference>
<feature type="compositionally biased region" description="Basic and acidic residues" evidence="1">
    <location>
        <begin position="53"/>
        <end position="67"/>
    </location>
</feature>
<dbReference type="AlphaFoldDB" id="A0AAX6MQ67"/>
<organism evidence="2 3">
    <name type="scientific">Daldinia eschscholtzii</name>
    <dbReference type="NCBI Taxonomy" id="292717"/>
    <lineage>
        <taxon>Eukaryota</taxon>
        <taxon>Fungi</taxon>
        <taxon>Dikarya</taxon>
        <taxon>Ascomycota</taxon>
        <taxon>Pezizomycotina</taxon>
        <taxon>Sordariomycetes</taxon>
        <taxon>Xylariomycetidae</taxon>
        <taxon>Xylariales</taxon>
        <taxon>Hypoxylaceae</taxon>
        <taxon>Daldinia</taxon>
    </lineage>
</organism>
<evidence type="ECO:0000313" key="2">
    <source>
        <dbReference type="EMBL" id="KAK6954644.1"/>
    </source>
</evidence>
<evidence type="ECO:0000313" key="3">
    <source>
        <dbReference type="Proteomes" id="UP001369815"/>
    </source>
</evidence>
<proteinExistence type="predicted"/>